<dbReference type="NCBIfam" id="NF033510">
    <property type="entry name" value="Ca_tandemer"/>
    <property type="match status" value="2"/>
</dbReference>
<dbReference type="Proteomes" id="UP000293154">
    <property type="component" value="Chromosome"/>
</dbReference>
<protein>
    <submittedName>
        <fullName evidence="2">Ig-like domain-containing protein</fullName>
    </submittedName>
</protein>
<gene>
    <name evidence="2" type="ORF">EKN56_02075</name>
</gene>
<name>A0A411WGD0_9GAMM</name>
<keyword evidence="3" id="KW-1185">Reference proteome</keyword>
<dbReference type="RefSeq" id="WP_130590287.1">
    <property type="nucleotide sequence ID" value="NZ_CP034752.1"/>
</dbReference>
<evidence type="ECO:0000313" key="3">
    <source>
        <dbReference type="Proteomes" id="UP000293154"/>
    </source>
</evidence>
<feature type="domain" description="Bacterial Ig-like" evidence="1">
    <location>
        <begin position="60"/>
        <end position="126"/>
    </location>
</feature>
<reference evidence="2 3" key="1">
    <citation type="submission" date="2019-03" db="EMBL/GenBank/DDBJ databases">
        <title>Pragia sp. nov. isolated from the gut tract of Carduelis flavirostris.</title>
        <authorList>
            <person name="Ge Y."/>
        </authorList>
    </citation>
    <scope>NUCLEOTIDE SEQUENCE [LARGE SCALE GENOMIC DNA]</scope>
    <source>
        <strain evidence="2 3">CF-458</strain>
    </source>
</reference>
<dbReference type="NCBIfam" id="NF012196">
    <property type="entry name" value="Ig_like_ice"/>
    <property type="match status" value="2"/>
</dbReference>
<dbReference type="KEGG" id="prag:EKN56_02075"/>
<dbReference type="Gene3D" id="2.60.40.10">
    <property type="entry name" value="Immunoglobulins"/>
    <property type="match status" value="2"/>
</dbReference>
<dbReference type="InterPro" id="IPR044016">
    <property type="entry name" value="Big_13"/>
</dbReference>
<dbReference type="InterPro" id="IPR013783">
    <property type="entry name" value="Ig-like_fold"/>
</dbReference>
<dbReference type="OrthoDB" id="8481600at2"/>
<proteinExistence type="predicted"/>
<dbReference type="AlphaFoldDB" id="A0A411WGD0"/>
<dbReference type="InterPro" id="IPR049826">
    <property type="entry name" value="Ig-like_ice"/>
</dbReference>
<evidence type="ECO:0000313" key="2">
    <source>
        <dbReference type="EMBL" id="QBH95295.1"/>
    </source>
</evidence>
<evidence type="ECO:0000259" key="1">
    <source>
        <dbReference type="Pfam" id="PF19077"/>
    </source>
</evidence>
<sequence length="259" mass="25778">MQALSQGSVTIVVKAQDIAGNPASTSDSFMVDTLVNLTVGVVAGDDIINAAEAGAPMVVSGTADAADSGRIVTVTLEGTSYTTTVQSDGNWSLSIPSVDIAALADGPYTLNASLSDAAGNSISVDHTITLSAGAANLPTLTVSPVSGDGYLNASEAGSPLTLSGTSTHVEEGQMVILTLNGVTYSATVDASGNWSTTVPVADLNNITDGDYQVTATVSDAAGNPASDSKPLVLITDSASLPTLSVDPVTADDIVSANES</sequence>
<dbReference type="Pfam" id="PF19077">
    <property type="entry name" value="Big_13"/>
    <property type="match status" value="2"/>
</dbReference>
<accession>A0A411WGD0</accession>
<dbReference type="EMBL" id="CP034752">
    <property type="protein sequence ID" value="QBH95295.1"/>
    <property type="molecule type" value="Genomic_DNA"/>
</dbReference>
<feature type="domain" description="Bacterial Ig-like" evidence="1">
    <location>
        <begin position="174"/>
        <end position="231"/>
    </location>
</feature>
<organism evidence="2 3">
    <name type="scientific">Limnobaculum zhutongyuii</name>
    <dbReference type="NCBI Taxonomy" id="2498113"/>
    <lineage>
        <taxon>Bacteria</taxon>
        <taxon>Pseudomonadati</taxon>
        <taxon>Pseudomonadota</taxon>
        <taxon>Gammaproteobacteria</taxon>
        <taxon>Enterobacterales</taxon>
        <taxon>Budviciaceae</taxon>
        <taxon>Limnobaculum</taxon>
    </lineage>
</organism>